<dbReference type="Gene3D" id="2.70.70.10">
    <property type="entry name" value="Glucose Permease (Domain IIA)"/>
    <property type="match status" value="1"/>
</dbReference>
<protein>
    <submittedName>
        <fullName evidence="10">Peptidoglycan DD-metalloendopeptidase family protein</fullName>
    </submittedName>
</protein>
<evidence type="ECO:0000259" key="8">
    <source>
        <dbReference type="Pfam" id="PF01551"/>
    </source>
</evidence>
<keyword evidence="6" id="KW-0862">Zinc</keyword>
<dbReference type="Gene3D" id="3.10.450.350">
    <property type="match status" value="1"/>
</dbReference>
<dbReference type="EMBL" id="JBHULI010000024">
    <property type="protein sequence ID" value="MFD2532344.1"/>
    <property type="molecule type" value="Genomic_DNA"/>
</dbReference>
<proteinExistence type="predicted"/>
<name>A0ABW5JJM8_9BACT</name>
<evidence type="ECO:0000256" key="6">
    <source>
        <dbReference type="ARBA" id="ARBA00022833"/>
    </source>
</evidence>
<dbReference type="Pfam" id="PF19425">
    <property type="entry name" value="Csd3_N2"/>
    <property type="match status" value="1"/>
</dbReference>
<dbReference type="InterPro" id="IPR011055">
    <property type="entry name" value="Dup_hybrid_motif"/>
</dbReference>
<evidence type="ECO:0000256" key="3">
    <source>
        <dbReference type="ARBA" id="ARBA00022670"/>
    </source>
</evidence>
<comment type="cofactor">
    <cofactor evidence="1">
        <name>Zn(2+)</name>
        <dbReference type="ChEBI" id="CHEBI:29105"/>
    </cofactor>
</comment>
<evidence type="ECO:0000256" key="1">
    <source>
        <dbReference type="ARBA" id="ARBA00001947"/>
    </source>
</evidence>
<dbReference type="PANTHER" id="PTHR21666">
    <property type="entry name" value="PEPTIDASE-RELATED"/>
    <property type="match status" value="1"/>
</dbReference>
<keyword evidence="11" id="KW-1185">Reference proteome</keyword>
<dbReference type="InterPro" id="IPR050570">
    <property type="entry name" value="Cell_wall_metabolism_enzyme"/>
</dbReference>
<keyword evidence="4" id="KW-0479">Metal-binding</keyword>
<dbReference type="Pfam" id="PF01551">
    <property type="entry name" value="Peptidase_M23"/>
    <property type="match status" value="1"/>
</dbReference>
<evidence type="ECO:0000313" key="10">
    <source>
        <dbReference type="EMBL" id="MFD2532344.1"/>
    </source>
</evidence>
<evidence type="ECO:0000313" key="11">
    <source>
        <dbReference type="Proteomes" id="UP001597460"/>
    </source>
</evidence>
<evidence type="ECO:0000256" key="5">
    <source>
        <dbReference type="ARBA" id="ARBA00022801"/>
    </source>
</evidence>
<dbReference type="InterPro" id="IPR045834">
    <property type="entry name" value="Csd3_N2"/>
</dbReference>
<evidence type="ECO:0000256" key="2">
    <source>
        <dbReference type="ARBA" id="ARBA00004196"/>
    </source>
</evidence>
<gene>
    <name evidence="10" type="ORF">ACFSVN_07800</name>
</gene>
<comment type="caution">
    <text evidence="10">The sequence shown here is derived from an EMBL/GenBank/DDBJ whole genome shotgun (WGS) entry which is preliminary data.</text>
</comment>
<feature type="domain" description="M23ase beta-sheet core" evidence="8">
    <location>
        <begin position="288"/>
        <end position="384"/>
    </location>
</feature>
<dbReference type="InterPro" id="IPR016047">
    <property type="entry name" value="M23ase_b-sheet_dom"/>
</dbReference>
<evidence type="ECO:0000256" key="7">
    <source>
        <dbReference type="ARBA" id="ARBA00023049"/>
    </source>
</evidence>
<dbReference type="PANTHER" id="PTHR21666:SF288">
    <property type="entry name" value="CELL DIVISION PROTEIN YTFB"/>
    <property type="match status" value="1"/>
</dbReference>
<dbReference type="RefSeq" id="WP_390300709.1">
    <property type="nucleotide sequence ID" value="NZ_JBHULI010000024.1"/>
</dbReference>
<organism evidence="10 11">
    <name type="scientific">Gracilimonas halophila</name>
    <dbReference type="NCBI Taxonomy" id="1834464"/>
    <lineage>
        <taxon>Bacteria</taxon>
        <taxon>Pseudomonadati</taxon>
        <taxon>Balneolota</taxon>
        <taxon>Balneolia</taxon>
        <taxon>Balneolales</taxon>
        <taxon>Balneolaceae</taxon>
        <taxon>Gracilimonas</taxon>
    </lineage>
</organism>
<dbReference type="CDD" id="cd12797">
    <property type="entry name" value="M23_peptidase"/>
    <property type="match status" value="1"/>
</dbReference>
<feature type="domain" description="Csd3-like second N-terminal" evidence="9">
    <location>
        <begin position="160"/>
        <end position="275"/>
    </location>
</feature>
<evidence type="ECO:0000259" key="9">
    <source>
        <dbReference type="Pfam" id="PF19425"/>
    </source>
</evidence>
<keyword evidence="3" id="KW-0645">Protease</keyword>
<sequence>MIIIKSKWGIGLITFFTAVSLALMLNFTGDYTPPEFKISAENVVEIKEDVELDSYGFNVINAEVEEGRVKRNQSLYLILRDLDVSPLTIYEINRESKGVFQSNRVKPGQRYIVYKEAESSQAYRLILHQDALDYVIFDWKNGINVGTGKKEVTKKVLEASGVITSSLYESLVEQDKNILIANRLSEIFAWQIDFFRLYPDDNYTLIYEKQFVDGKPYGIGEILAAEFEHNGITYDAYYFKGEKSIGFYDSEGNGVQKALLKAPFKFSQRISSSFNRNRFHPVLKRRLPHTGVDYAAPIGTPVLSVGDGEVTEAQYKGPNGNIVKIRHNGTFTTAYLHLNGFAKGITPGTRVRQGQVIGYVGKTGRVTGVHLHYMIYKNGQPVNPLTIDLPPSKAIDESERSKFEELMKRLKEQMEETKPQENVASAVTTD</sequence>
<comment type="subcellular location">
    <subcellularLocation>
        <location evidence="2">Cell envelope</location>
    </subcellularLocation>
</comment>
<dbReference type="Proteomes" id="UP001597460">
    <property type="component" value="Unassembled WGS sequence"/>
</dbReference>
<reference evidence="11" key="1">
    <citation type="journal article" date="2019" name="Int. J. Syst. Evol. Microbiol.">
        <title>The Global Catalogue of Microorganisms (GCM) 10K type strain sequencing project: providing services to taxonomists for standard genome sequencing and annotation.</title>
        <authorList>
            <consortium name="The Broad Institute Genomics Platform"/>
            <consortium name="The Broad Institute Genome Sequencing Center for Infectious Disease"/>
            <person name="Wu L."/>
            <person name="Ma J."/>
        </authorList>
    </citation>
    <scope>NUCLEOTIDE SEQUENCE [LARGE SCALE GENOMIC DNA]</scope>
    <source>
        <strain evidence="11">KCTC 52042</strain>
    </source>
</reference>
<accession>A0ABW5JJM8</accession>
<dbReference type="SUPFAM" id="SSF51261">
    <property type="entry name" value="Duplicated hybrid motif"/>
    <property type="match status" value="1"/>
</dbReference>
<keyword evidence="7" id="KW-0482">Metalloprotease</keyword>
<evidence type="ECO:0000256" key="4">
    <source>
        <dbReference type="ARBA" id="ARBA00022723"/>
    </source>
</evidence>
<keyword evidence="5" id="KW-0378">Hydrolase</keyword>